<dbReference type="InterPro" id="IPR009732">
    <property type="entry name" value="DUF1304"/>
</dbReference>
<keyword evidence="1" id="KW-1133">Transmembrane helix</keyword>
<comment type="caution">
    <text evidence="2">The sequence shown here is derived from an EMBL/GenBank/DDBJ whole genome shotgun (WGS) entry which is preliminary data.</text>
</comment>
<evidence type="ECO:0000256" key="1">
    <source>
        <dbReference type="SAM" id="Phobius"/>
    </source>
</evidence>
<accession>A0ABP9JF49</accession>
<keyword evidence="1" id="KW-0472">Membrane</keyword>
<organism evidence="2 3">
    <name type="scientific">Terrabacter aeriphilus</name>
    <dbReference type="NCBI Taxonomy" id="515662"/>
    <lineage>
        <taxon>Bacteria</taxon>
        <taxon>Bacillati</taxon>
        <taxon>Actinomycetota</taxon>
        <taxon>Actinomycetes</taxon>
        <taxon>Micrococcales</taxon>
        <taxon>Intrasporangiaceae</taxon>
        <taxon>Terrabacter</taxon>
    </lineage>
</organism>
<feature type="transmembrane region" description="Helical" evidence="1">
    <location>
        <begin position="69"/>
        <end position="88"/>
    </location>
</feature>
<dbReference type="Proteomes" id="UP001500427">
    <property type="component" value="Unassembled WGS sequence"/>
</dbReference>
<evidence type="ECO:0000313" key="3">
    <source>
        <dbReference type="Proteomes" id="UP001500427"/>
    </source>
</evidence>
<gene>
    <name evidence="2" type="ORF">GCM10023258_26340</name>
</gene>
<dbReference type="Pfam" id="PF06993">
    <property type="entry name" value="DUF1304"/>
    <property type="match status" value="1"/>
</dbReference>
<reference evidence="3" key="1">
    <citation type="journal article" date="2019" name="Int. J. Syst. Evol. Microbiol.">
        <title>The Global Catalogue of Microorganisms (GCM) 10K type strain sequencing project: providing services to taxonomists for standard genome sequencing and annotation.</title>
        <authorList>
            <consortium name="The Broad Institute Genomics Platform"/>
            <consortium name="The Broad Institute Genome Sequencing Center for Infectious Disease"/>
            <person name="Wu L."/>
            <person name="Ma J."/>
        </authorList>
    </citation>
    <scope>NUCLEOTIDE SEQUENCE [LARGE SCALE GENOMIC DNA]</scope>
    <source>
        <strain evidence="3">JCM 17687</strain>
    </source>
</reference>
<dbReference type="PANTHER" id="PTHR38446">
    <property type="entry name" value="BLL0914 PROTEIN"/>
    <property type="match status" value="1"/>
</dbReference>
<keyword evidence="1" id="KW-0812">Transmembrane</keyword>
<protein>
    <submittedName>
        <fullName evidence="2">DUF1304 domain-containing protein</fullName>
    </submittedName>
</protein>
<keyword evidence="3" id="KW-1185">Reference proteome</keyword>
<dbReference type="EMBL" id="BAABIW010000017">
    <property type="protein sequence ID" value="GAA5029717.1"/>
    <property type="molecule type" value="Genomic_DNA"/>
</dbReference>
<dbReference type="PANTHER" id="PTHR38446:SF1">
    <property type="entry name" value="BLL0914 PROTEIN"/>
    <property type="match status" value="1"/>
</dbReference>
<name>A0ABP9JF49_9MICO</name>
<feature type="transmembrane region" description="Helical" evidence="1">
    <location>
        <begin position="95"/>
        <end position="112"/>
    </location>
</feature>
<evidence type="ECO:0000313" key="2">
    <source>
        <dbReference type="EMBL" id="GAA5029717.1"/>
    </source>
</evidence>
<sequence length="139" mass="15082">MRARRLTGPYDPSMSVVASVFVGLAALLHVYIFWMESLAWTRPEIWRRFGVADQAAADVTRPMAYNQGFYNLFLGLGAALGVVLWWTGHQEVGKALMLFGTGSMVAAATVLVTTGRSYLRAALSQGTVPLIGFVLTLVA</sequence>
<proteinExistence type="predicted"/>
<feature type="transmembrane region" description="Helical" evidence="1">
    <location>
        <begin position="12"/>
        <end position="34"/>
    </location>
</feature>
<feature type="transmembrane region" description="Helical" evidence="1">
    <location>
        <begin position="118"/>
        <end position="138"/>
    </location>
</feature>